<dbReference type="EMBL" id="PYAU01000001">
    <property type="protein sequence ID" value="PSL37102.1"/>
    <property type="molecule type" value="Genomic_DNA"/>
</dbReference>
<dbReference type="EMBL" id="RZGY01000004">
    <property type="protein sequence ID" value="RUQ81995.1"/>
    <property type="molecule type" value="Genomic_DNA"/>
</dbReference>
<dbReference type="PANTHER" id="PTHR38479">
    <property type="entry name" value="LMO0824 PROTEIN"/>
    <property type="match status" value="1"/>
</dbReference>
<organism evidence="2 4">
    <name type="scientific">Labedella gwakjiensis</name>
    <dbReference type="NCBI Taxonomy" id="390269"/>
    <lineage>
        <taxon>Bacteria</taxon>
        <taxon>Bacillati</taxon>
        <taxon>Actinomycetota</taxon>
        <taxon>Actinomycetes</taxon>
        <taxon>Micrococcales</taxon>
        <taxon>Microbacteriaceae</taxon>
        <taxon>Labedella</taxon>
    </lineage>
</organism>
<comment type="caution">
    <text evidence="2">The sequence shown here is derived from an EMBL/GenBank/DDBJ whole genome shotgun (WGS) entry which is preliminary data.</text>
</comment>
<evidence type="ECO:0000313" key="3">
    <source>
        <dbReference type="EMBL" id="RUQ81995.1"/>
    </source>
</evidence>
<dbReference type="PANTHER" id="PTHR38479:SF2">
    <property type="entry name" value="WINGED HELIX DNA-BINDING DOMAIN-CONTAINING PROTEIN"/>
    <property type="match status" value="1"/>
</dbReference>
<reference evidence="2 4" key="1">
    <citation type="submission" date="2018-03" db="EMBL/GenBank/DDBJ databases">
        <title>Genomic Encyclopedia of Archaeal and Bacterial Type Strains, Phase II (KMG-II): from individual species to whole genera.</title>
        <authorList>
            <person name="Goeker M."/>
        </authorList>
    </citation>
    <scope>NUCLEOTIDE SEQUENCE [LARGE SCALE GENOMIC DNA]</scope>
    <source>
        <strain evidence="2 4">DSM 21548</strain>
    </source>
</reference>
<keyword evidence="5" id="KW-1185">Reference proteome</keyword>
<dbReference type="AlphaFoldDB" id="A0A2P8GT29"/>
<reference evidence="3 5" key="2">
    <citation type="submission" date="2018-12" db="EMBL/GenBank/DDBJ databases">
        <authorList>
            <person name="hu s."/>
            <person name="Xu Y."/>
            <person name="Xu B."/>
            <person name="Li F."/>
        </authorList>
    </citation>
    <scope>NUCLEOTIDE SEQUENCE [LARGE SCALE GENOMIC DNA]</scope>
    <source>
        <strain evidence="3 5">KSW2-17</strain>
    </source>
</reference>
<protein>
    <submittedName>
        <fullName evidence="3">Winged helix DNA-binding domain-containing protein</fullName>
    </submittedName>
    <submittedName>
        <fullName evidence="2">Winged helix DNA-binding protein</fullName>
    </submittedName>
</protein>
<evidence type="ECO:0000313" key="2">
    <source>
        <dbReference type="EMBL" id="PSL37102.1"/>
    </source>
</evidence>
<sequence>MERLTAAEVAGLYRARQHLGERRRDSEPAAPGQAPDRVAAEVRHHVGLQAQAPLPPYTALWTRLASFDPETASGLVRTGELVRVVCMRSTIHLVHAADAWSLRSLTAPVLLREYDAAIARRLPGVDVDAVTDRARGILDGTTLTSRELGRLLADRFDEYAGPDLVNLVRCHVPLLQRPPRGQWGTTGPVAYARLDQHVPVHDVDTRVELRQLALRYLRAYGPATPADFAAWTALRGAREVFETLGDDAVAVDVEGRVLVDAGDADRTSAPPPPTARLLAEFDAALLSHRDRSRILPTAHLGVIGSPNGLIPSTFLVDGAVAGRWTLSVADGAARAELHPVRRLAQGTQSALRRELRALARDLYGARLTDVVLSPE</sequence>
<dbReference type="Proteomes" id="UP000268291">
    <property type="component" value="Unassembled WGS sequence"/>
</dbReference>
<proteinExistence type="predicted"/>
<dbReference type="RefSeq" id="WP_106562288.1">
    <property type="nucleotide sequence ID" value="NZ_PYAU01000001.1"/>
</dbReference>
<feature type="region of interest" description="Disordered" evidence="1">
    <location>
        <begin position="17"/>
        <end position="37"/>
    </location>
</feature>
<name>A0A2P8GT29_9MICO</name>
<dbReference type="GO" id="GO:0003677">
    <property type="term" value="F:DNA binding"/>
    <property type="evidence" value="ECO:0007669"/>
    <property type="project" value="UniProtKB-KW"/>
</dbReference>
<feature type="compositionally biased region" description="Basic and acidic residues" evidence="1">
    <location>
        <begin position="18"/>
        <end position="27"/>
    </location>
</feature>
<dbReference type="OrthoDB" id="9148135at2"/>
<accession>A0A2P8GT29</accession>
<dbReference type="Proteomes" id="UP000241203">
    <property type="component" value="Unassembled WGS sequence"/>
</dbReference>
<keyword evidence="2" id="KW-0238">DNA-binding</keyword>
<evidence type="ECO:0000256" key="1">
    <source>
        <dbReference type="SAM" id="MobiDB-lite"/>
    </source>
</evidence>
<gene>
    <name evidence="2" type="ORF">CLV49_0708</name>
    <name evidence="3" type="ORF">ELQ93_17055</name>
</gene>
<dbReference type="Pfam" id="PF06224">
    <property type="entry name" value="AlkZ-like"/>
    <property type="match status" value="1"/>
</dbReference>
<evidence type="ECO:0000313" key="5">
    <source>
        <dbReference type="Proteomes" id="UP000268291"/>
    </source>
</evidence>
<evidence type="ECO:0000313" key="4">
    <source>
        <dbReference type="Proteomes" id="UP000241203"/>
    </source>
</evidence>
<dbReference type="InterPro" id="IPR009351">
    <property type="entry name" value="AlkZ-like"/>
</dbReference>